<feature type="transmembrane region" description="Helical" evidence="7">
    <location>
        <begin position="47"/>
        <end position="70"/>
    </location>
</feature>
<evidence type="ECO:0000256" key="2">
    <source>
        <dbReference type="ARBA" id="ARBA00007430"/>
    </source>
</evidence>
<feature type="transmembrane region" description="Helical" evidence="7">
    <location>
        <begin position="403"/>
        <end position="421"/>
    </location>
</feature>
<keyword evidence="6 7" id="KW-0472">Membrane</keyword>
<dbReference type="OrthoDB" id="3831435at2"/>
<comment type="similarity">
    <text evidence="2">Belongs to the polysaccharide synthase family.</text>
</comment>
<dbReference type="GO" id="GO:0005886">
    <property type="term" value="C:plasma membrane"/>
    <property type="evidence" value="ECO:0007669"/>
    <property type="project" value="UniProtKB-SubCell"/>
</dbReference>
<feature type="transmembrane region" description="Helical" evidence="7">
    <location>
        <begin position="82"/>
        <end position="108"/>
    </location>
</feature>
<accession>A0A1Y0EMF7</accession>
<sequence length="436" mass="46179">MALTPARSPHLARAVAVLLAGGAAAQLLPLLLGPVLARLYSPAAMGLYTAFAAWAATLAVAACGRYDFALPLARDEAEAEGLLALCVRIGIGVSLSMVLLSIVWIVLWPDTSHLVAWLAPLVALMAWVQLRVMWATRAQAFQAMALSRFVQYGAVALLQVAVAWGAMGAPGLHAAWGGPLPAEQAWLLVASQAVALGLAAWVLRRPAPRRGWLRAAWPPADAPGLRELARRHRDFPLLNAPHALLGALQDALAVALILAFTGDVAAGFWGLALRYLKAPAALVGQAVSQAVYPRLAQTSVAEGRRLVRRLLALLAALGVLGAALLMLVGPALFAWAFGEPWRPAGELARALAPYIAVHFVAAPLAVVTMAWQAQAWAFKLALVGQAVFLLALALGLWQGGLQGAAWAVSLAMLPYFGWYFWRLANWPLAPKGREAA</sequence>
<dbReference type="KEGG" id="cser:CCO03_07810"/>
<evidence type="ECO:0000256" key="5">
    <source>
        <dbReference type="ARBA" id="ARBA00022989"/>
    </source>
</evidence>
<feature type="transmembrane region" description="Helical" evidence="7">
    <location>
        <begin position="350"/>
        <end position="371"/>
    </location>
</feature>
<keyword evidence="5 7" id="KW-1133">Transmembrane helix</keyword>
<dbReference type="PANTHER" id="PTHR30250:SF10">
    <property type="entry name" value="LIPOPOLYSACCHARIDE BIOSYNTHESIS PROTEIN WZXC"/>
    <property type="match status" value="1"/>
</dbReference>
<comment type="subcellular location">
    <subcellularLocation>
        <location evidence="1">Cell membrane</location>
        <topology evidence="1">Multi-pass membrane protein</topology>
    </subcellularLocation>
</comment>
<keyword evidence="9" id="KW-1185">Reference proteome</keyword>
<keyword evidence="3" id="KW-1003">Cell membrane</keyword>
<dbReference type="Proteomes" id="UP000196138">
    <property type="component" value="Chromosome"/>
</dbReference>
<protein>
    <recommendedName>
        <fullName evidence="10">Polysaccharide biosynthesis protein</fullName>
    </recommendedName>
</protein>
<dbReference type="PANTHER" id="PTHR30250">
    <property type="entry name" value="PST FAMILY PREDICTED COLANIC ACID TRANSPORTER"/>
    <property type="match status" value="1"/>
</dbReference>
<evidence type="ECO:0000313" key="9">
    <source>
        <dbReference type="Proteomes" id="UP000196138"/>
    </source>
</evidence>
<feature type="transmembrane region" description="Helical" evidence="7">
    <location>
        <begin position="310"/>
        <end position="338"/>
    </location>
</feature>
<evidence type="ECO:0000256" key="3">
    <source>
        <dbReference type="ARBA" id="ARBA00022475"/>
    </source>
</evidence>
<dbReference type="AlphaFoldDB" id="A0A1Y0EMF7"/>
<name>A0A1Y0EMF7_9BURK</name>
<keyword evidence="4 7" id="KW-0812">Transmembrane</keyword>
<organism evidence="8 9">
    <name type="scientific">Comamonas serinivorans</name>
    <dbReference type="NCBI Taxonomy" id="1082851"/>
    <lineage>
        <taxon>Bacteria</taxon>
        <taxon>Pseudomonadati</taxon>
        <taxon>Pseudomonadota</taxon>
        <taxon>Betaproteobacteria</taxon>
        <taxon>Burkholderiales</taxon>
        <taxon>Comamonadaceae</taxon>
        <taxon>Comamonas</taxon>
    </lineage>
</organism>
<dbReference type="EMBL" id="CP021455">
    <property type="protein sequence ID" value="ARU04590.1"/>
    <property type="molecule type" value="Genomic_DNA"/>
</dbReference>
<feature type="transmembrane region" description="Helical" evidence="7">
    <location>
        <begin position="378"/>
        <end position="397"/>
    </location>
</feature>
<evidence type="ECO:0000256" key="1">
    <source>
        <dbReference type="ARBA" id="ARBA00004651"/>
    </source>
</evidence>
<evidence type="ECO:0000256" key="4">
    <source>
        <dbReference type="ARBA" id="ARBA00022692"/>
    </source>
</evidence>
<evidence type="ECO:0000256" key="6">
    <source>
        <dbReference type="ARBA" id="ARBA00023136"/>
    </source>
</evidence>
<proteinExistence type="inferred from homology"/>
<dbReference type="InterPro" id="IPR050833">
    <property type="entry name" value="Poly_Biosynth_Transport"/>
</dbReference>
<dbReference type="RefSeq" id="WP_087279459.1">
    <property type="nucleotide sequence ID" value="NZ_CP021455.1"/>
</dbReference>
<evidence type="ECO:0000256" key="7">
    <source>
        <dbReference type="SAM" id="Phobius"/>
    </source>
</evidence>
<feature type="transmembrane region" description="Helical" evidence="7">
    <location>
        <begin position="146"/>
        <end position="165"/>
    </location>
</feature>
<feature type="transmembrane region" description="Helical" evidence="7">
    <location>
        <begin position="114"/>
        <end position="134"/>
    </location>
</feature>
<gene>
    <name evidence="8" type="ORF">CCO03_07810</name>
</gene>
<feature type="transmembrane region" description="Helical" evidence="7">
    <location>
        <begin position="185"/>
        <end position="203"/>
    </location>
</feature>
<evidence type="ECO:0008006" key="10">
    <source>
        <dbReference type="Google" id="ProtNLM"/>
    </source>
</evidence>
<reference evidence="8 9" key="1">
    <citation type="submission" date="2017-05" db="EMBL/GenBank/DDBJ databases">
        <authorList>
            <person name="Song R."/>
            <person name="Chenine A.L."/>
            <person name="Ruprecht R.M."/>
        </authorList>
    </citation>
    <scope>NUCLEOTIDE SEQUENCE [LARGE SCALE GENOMIC DNA]</scope>
    <source>
        <strain evidence="8 9">DSM 26136</strain>
    </source>
</reference>
<evidence type="ECO:0000313" key="8">
    <source>
        <dbReference type="EMBL" id="ARU04590.1"/>
    </source>
</evidence>